<evidence type="ECO:0000313" key="17">
    <source>
        <dbReference type="EMBL" id="UNP30685.1"/>
    </source>
</evidence>
<evidence type="ECO:0000256" key="5">
    <source>
        <dbReference type="ARBA" id="ARBA00013213"/>
    </source>
</evidence>
<dbReference type="EC" id="1.1.1.3" evidence="5 13"/>
<dbReference type="InterPro" id="IPR019811">
    <property type="entry name" value="HDH_CS"/>
</dbReference>
<keyword evidence="9 13" id="KW-0560">Oxidoreductase</keyword>
<name>A0ABY3XGC1_9GAMM</name>
<evidence type="ECO:0000259" key="15">
    <source>
        <dbReference type="Pfam" id="PF00742"/>
    </source>
</evidence>
<dbReference type="SUPFAM" id="SSF55347">
    <property type="entry name" value="Glyceraldehyde-3-phosphate dehydrogenase-like, C-terminal domain"/>
    <property type="match status" value="1"/>
</dbReference>
<keyword evidence="8 13" id="KW-0521">NADP</keyword>
<dbReference type="Proteomes" id="UP000829194">
    <property type="component" value="Chromosome"/>
</dbReference>
<organism evidence="17 18">
    <name type="scientific">Lysobacter gummosus</name>
    <dbReference type="NCBI Taxonomy" id="262324"/>
    <lineage>
        <taxon>Bacteria</taxon>
        <taxon>Pseudomonadati</taxon>
        <taxon>Pseudomonadota</taxon>
        <taxon>Gammaproteobacteria</taxon>
        <taxon>Lysobacterales</taxon>
        <taxon>Lysobacteraceae</taxon>
        <taxon>Lysobacter</taxon>
    </lineage>
</organism>
<keyword evidence="7 13" id="KW-0791">Threonine biosynthesis</keyword>
<evidence type="ECO:0000256" key="10">
    <source>
        <dbReference type="ARBA" id="ARBA00023167"/>
    </source>
</evidence>
<feature type="domain" description="Aspartate/homoserine dehydrogenase NAD-binding" evidence="16">
    <location>
        <begin position="35"/>
        <end position="154"/>
    </location>
</feature>
<sequence>MNVAAGVAHSDTLQALAPHERGRATRAPARVALLGTGTVGGAVIARLAAWRDAPLGQRLSLVHVANSRRAVVGEDGIAADAAVSALAGSARASSLDEVAFALDGEGARVVIDATASEAVAERHPQWLAQGIHVVTACKIGQGTSLARWRAIREACALGGSGYGDSATVGAGLPLLRSLRELQNGGDRIHAIAGVLSGSLAWLFNNYDGMRAFSALVRQARDAGYTEPDPRDDLSGEDVRRKLLILARASGVALDAGEVEVASLVPAELAILSKDSVDAALPALDAPLRERYAQAYKNGEKLRFIARLERGEDGRATAKVGLESLPGDHPLAGGAGTDNKVAIWSDRYRTQPLVIQGPGAGAEVTAAGLLDDVLRLVG</sequence>
<comment type="catalytic activity">
    <reaction evidence="11">
        <text>L-homoserine + NADP(+) = L-aspartate 4-semialdehyde + NADPH + H(+)</text>
        <dbReference type="Rhea" id="RHEA:15761"/>
        <dbReference type="ChEBI" id="CHEBI:15378"/>
        <dbReference type="ChEBI" id="CHEBI:57476"/>
        <dbReference type="ChEBI" id="CHEBI:57783"/>
        <dbReference type="ChEBI" id="CHEBI:58349"/>
        <dbReference type="ChEBI" id="CHEBI:537519"/>
        <dbReference type="EC" id="1.1.1.3"/>
    </reaction>
    <physiologicalReaction direction="right-to-left" evidence="11">
        <dbReference type="Rhea" id="RHEA:15763"/>
    </physiologicalReaction>
</comment>
<comment type="cofactor">
    <cofactor evidence="1">
        <name>a metal cation</name>
        <dbReference type="ChEBI" id="CHEBI:25213"/>
    </cofactor>
</comment>
<evidence type="ECO:0000256" key="7">
    <source>
        <dbReference type="ARBA" id="ARBA00022697"/>
    </source>
</evidence>
<evidence type="ECO:0000256" key="2">
    <source>
        <dbReference type="ARBA" id="ARBA00005056"/>
    </source>
</evidence>
<dbReference type="PIRSF" id="PIRSF036497">
    <property type="entry name" value="HDH_short"/>
    <property type="match status" value="1"/>
</dbReference>
<dbReference type="Gene3D" id="3.30.360.10">
    <property type="entry name" value="Dihydrodipicolinate Reductase, domain 2"/>
    <property type="match status" value="1"/>
</dbReference>
<dbReference type="Gene3D" id="3.40.50.720">
    <property type="entry name" value="NAD(P)-binding Rossmann-like Domain"/>
    <property type="match status" value="1"/>
</dbReference>
<keyword evidence="6 13" id="KW-0028">Amino-acid biosynthesis</keyword>
<dbReference type="InterPro" id="IPR011147">
    <property type="entry name" value="Bifunc_Aspkin/hSer_DH"/>
</dbReference>
<protein>
    <recommendedName>
        <fullName evidence="5 13">Homoserine dehydrogenase</fullName>
        <shortName evidence="13">HDH</shortName>
        <ecNumber evidence="5 13">1.1.1.3</ecNumber>
    </recommendedName>
</protein>
<dbReference type="PANTHER" id="PTHR43070">
    <property type="match status" value="1"/>
</dbReference>
<evidence type="ECO:0000313" key="18">
    <source>
        <dbReference type="Proteomes" id="UP000829194"/>
    </source>
</evidence>
<comment type="similarity">
    <text evidence="4 13 14">Belongs to the homoserine dehydrogenase family.</text>
</comment>
<evidence type="ECO:0000256" key="4">
    <source>
        <dbReference type="ARBA" id="ARBA00006753"/>
    </source>
</evidence>
<evidence type="ECO:0000256" key="12">
    <source>
        <dbReference type="ARBA" id="ARBA00049031"/>
    </source>
</evidence>
<keyword evidence="10 13" id="KW-0486">Methionine biosynthesis</keyword>
<evidence type="ECO:0000256" key="6">
    <source>
        <dbReference type="ARBA" id="ARBA00022605"/>
    </source>
</evidence>
<dbReference type="InterPro" id="IPR036291">
    <property type="entry name" value="NAD(P)-bd_dom_sf"/>
</dbReference>
<dbReference type="InterPro" id="IPR001342">
    <property type="entry name" value="HDH_cat"/>
</dbReference>
<dbReference type="InterPro" id="IPR022697">
    <property type="entry name" value="HDH_short"/>
</dbReference>
<gene>
    <name evidence="17" type="ORF">MOV92_05330</name>
</gene>
<keyword evidence="18" id="KW-1185">Reference proteome</keyword>
<dbReference type="Pfam" id="PF03447">
    <property type="entry name" value="NAD_binding_3"/>
    <property type="match status" value="1"/>
</dbReference>
<dbReference type="Pfam" id="PF00742">
    <property type="entry name" value="Homoserine_dh"/>
    <property type="match status" value="1"/>
</dbReference>
<evidence type="ECO:0000256" key="9">
    <source>
        <dbReference type="ARBA" id="ARBA00023002"/>
    </source>
</evidence>
<dbReference type="PROSITE" id="PS01042">
    <property type="entry name" value="HOMOSER_DHGENASE"/>
    <property type="match status" value="1"/>
</dbReference>
<dbReference type="RefSeq" id="WP_083512323.1">
    <property type="nucleotide sequence ID" value="NZ_CP011131.1"/>
</dbReference>
<evidence type="ECO:0000256" key="1">
    <source>
        <dbReference type="ARBA" id="ARBA00001920"/>
    </source>
</evidence>
<evidence type="ECO:0000256" key="8">
    <source>
        <dbReference type="ARBA" id="ARBA00022857"/>
    </source>
</evidence>
<reference evidence="17 18" key="1">
    <citation type="submission" date="2022-03" db="EMBL/GenBank/DDBJ databases">
        <title>Complete genome sequence of Lysobacter capsici VKM B-2533 and Lysobacter gummosus 10.1.1, promising sources of lytic agents.</title>
        <authorList>
            <person name="Tarlachkov S.V."/>
            <person name="Kudryakova I.V."/>
            <person name="Afoshin A.S."/>
            <person name="Leontyevskaya E.A."/>
            <person name="Leontyevskaya N.V."/>
        </authorList>
    </citation>
    <scope>NUCLEOTIDE SEQUENCE [LARGE SCALE GENOMIC DNA]</scope>
    <source>
        <strain evidence="17 18">10.1.1</strain>
    </source>
</reference>
<accession>A0ABY3XGC1</accession>
<proteinExistence type="inferred from homology"/>
<evidence type="ECO:0000256" key="3">
    <source>
        <dbReference type="ARBA" id="ARBA00005062"/>
    </source>
</evidence>
<evidence type="ECO:0000256" key="11">
    <source>
        <dbReference type="ARBA" id="ARBA00048841"/>
    </source>
</evidence>
<comment type="pathway">
    <text evidence="2">Amino-acid biosynthesis; L-threonine biosynthesis; L-threonine from L-aspartate: step 3/5.</text>
</comment>
<feature type="domain" description="Homoserine dehydrogenase catalytic" evidence="15">
    <location>
        <begin position="173"/>
        <end position="373"/>
    </location>
</feature>
<comment type="pathway">
    <text evidence="3">Amino-acid biosynthesis; L-methionine biosynthesis via de novo pathway; L-homoserine from L-aspartate: step 3/3.</text>
</comment>
<evidence type="ECO:0000259" key="16">
    <source>
        <dbReference type="Pfam" id="PF03447"/>
    </source>
</evidence>
<evidence type="ECO:0000256" key="13">
    <source>
        <dbReference type="PIRNR" id="PIRNR036497"/>
    </source>
</evidence>
<evidence type="ECO:0000256" key="14">
    <source>
        <dbReference type="RuleBase" id="RU004171"/>
    </source>
</evidence>
<dbReference type="SUPFAM" id="SSF51735">
    <property type="entry name" value="NAD(P)-binding Rossmann-fold domains"/>
    <property type="match status" value="1"/>
</dbReference>
<dbReference type="InterPro" id="IPR005106">
    <property type="entry name" value="Asp/hSer_DH_NAD-bd"/>
</dbReference>
<dbReference type="EMBL" id="CP093547">
    <property type="protein sequence ID" value="UNP30685.1"/>
    <property type="molecule type" value="Genomic_DNA"/>
</dbReference>
<comment type="catalytic activity">
    <reaction evidence="12">
        <text>L-homoserine + NAD(+) = L-aspartate 4-semialdehyde + NADH + H(+)</text>
        <dbReference type="Rhea" id="RHEA:15757"/>
        <dbReference type="ChEBI" id="CHEBI:15378"/>
        <dbReference type="ChEBI" id="CHEBI:57476"/>
        <dbReference type="ChEBI" id="CHEBI:57540"/>
        <dbReference type="ChEBI" id="CHEBI:57945"/>
        <dbReference type="ChEBI" id="CHEBI:537519"/>
        <dbReference type="EC" id="1.1.1.3"/>
    </reaction>
    <physiologicalReaction direction="right-to-left" evidence="12">
        <dbReference type="Rhea" id="RHEA:15759"/>
    </physiologicalReaction>
</comment>
<dbReference type="PANTHER" id="PTHR43070:SF5">
    <property type="entry name" value="HOMOSERINE DEHYDROGENASE"/>
    <property type="match status" value="1"/>
</dbReference>